<accession>A0A151CDJ5</accession>
<dbReference type="Pfam" id="PF01882">
    <property type="entry name" value="DUF58"/>
    <property type="match status" value="1"/>
</dbReference>
<keyword evidence="3" id="KW-1185">Reference proteome</keyword>
<dbReference type="OrthoDB" id="9776116at2"/>
<evidence type="ECO:0000259" key="1">
    <source>
        <dbReference type="Pfam" id="PF01882"/>
    </source>
</evidence>
<dbReference type="InterPro" id="IPR002881">
    <property type="entry name" value="DUF58"/>
</dbReference>
<dbReference type="STRING" id="1630136.AS592_00725"/>
<proteinExistence type="predicted"/>
<gene>
    <name evidence="2" type="ORF">AS592_00725</name>
</gene>
<feature type="domain" description="DUF58" evidence="1">
    <location>
        <begin position="37"/>
        <end position="232"/>
    </location>
</feature>
<dbReference type="PANTHER" id="PTHR33608:SF6">
    <property type="entry name" value="BLL2464 PROTEIN"/>
    <property type="match status" value="1"/>
</dbReference>
<dbReference type="RefSeq" id="WP_067332383.1">
    <property type="nucleotide sequence ID" value="NZ_LNKT01000071.1"/>
</dbReference>
<evidence type="ECO:0000313" key="3">
    <source>
        <dbReference type="Proteomes" id="UP000075359"/>
    </source>
</evidence>
<reference evidence="2 3" key="1">
    <citation type="submission" date="2015-11" db="EMBL/GenBank/DDBJ databases">
        <title>Draft genome of Sulfurovum riftiae 1812E, a member of the Epsilonproteobacteria isolated from the tube of the deep-sea hydrothermal vent tubewom Riftia pachyptila.</title>
        <authorList>
            <person name="Vetriani C."/>
            <person name="Giovannelli D."/>
        </authorList>
    </citation>
    <scope>NUCLEOTIDE SEQUENCE [LARGE SCALE GENOMIC DNA]</scope>
    <source>
        <strain evidence="2 3">1812E</strain>
    </source>
</reference>
<dbReference type="AlphaFoldDB" id="A0A151CDJ5"/>
<name>A0A151CDJ5_9BACT</name>
<evidence type="ECO:0000313" key="2">
    <source>
        <dbReference type="EMBL" id="KYJ85596.1"/>
    </source>
</evidence>
<dbReference type="Proteomes" id="UP000075359">
    <property type="component" value="Unassembled WGS sequence"/>
</dbReference>
<sequence length="275" mass="31831">MTSAFKALQLKARHQVYTLLSGNNLSKLHGEGYDFAELREYQIGDDIRKINWTITAKLGKPYIKELHANRELSVVVAALMDGSLYFAQDNAKQQKLTQTAMLLAYAAQYNGDLFTGIGYTRKDTLSTPPTKQLYHVENFAKELHDAPLLNTALDREASVQDLFTRIPKPSLLFVLGDFLEEVDLSLLAQKHEVIAVIIRHREEESPRKLGEVTLQDPRERRRVDTYFGRRSISRYLARQKENDTKLLEHFARYDIRYVKIFTDEEPIEKLLNLFR</sequence>
<comment type="caution">
    <text evidence="2">The sequence shown here is derived from an EMBL/GenBank/DDBJ whole genome shotgun (WGS) entry which is preliminary data.</text>
</comment>
<protein>
    <recommendedName>
        <fullName evidence="1">DUF58 domain-containing protein</fullName>
    </recommendedName>
</protein>
<organism evidence="2 3">
    <name type="scientific">Sulfurovum riftiae</name>
    <dbReference type="NCBI Taxonomy" id="1630136"/>
    <lineage>
        <taxon>Bacteria</taxon>
        <taxon>Pseudomonadati</taxon>
        <taxon>Campylobacterota</taxon>
        <taxon>Epsilonproteobacteria</taxon>
        <taxon>Campylobacterales</taxon>
        <taxon>Sulfurovaceae</taxon>
        <taxon>Sulfurovum</taxon>
    </lineage>
</organism>
<dbReference type="PANTHER" id="PTHR33608">
    <property type="entry name" value="BLL2464 PROTEIN"/>
    <property type="match status" value="1"/>
</dbReference>
<dbReference type="EMBL" id="LNKT01000071">
    <property type="protein sequence ID" value="KYJ85596.1"/>
    <property type="molecule type" value="Genomic_DNA"/>
</dbReference>